<dbReference type="Pfam" id="PF20241">
    <property type="entry name" value="DUF6598"/>
    <property type="match status" value="1"/>
</dbReference>
<reference evidence="2 3" key="1">
    <citation type="submission" date="2020-04" db="EMBL/GenBank/DDBJ databases">
        <title>Plant Genome Project.</title>
        <authorList>
            <person name="Zhang R.-G."/>
        </authorList>
    </citation>
    <scope>NUCLEOTIDE SEQUENCE [LARGE SCALE GENOMIC DNA]</scope>
    <source>
        <strain evidence="2">YNK0</strain>
        <tissue evidence="2">Leaf</tissue>
    </source>
</reference>
<dbReference type="OrthoDB" id="618095at2759"/>
<dbReference type="PANTHER" id="PTHR33065">
    <property type="entry name" value="OS07G0486400 PROTEIN"/>
    <property type="match status" value="1"/>
</dbReference>
<protein>
    <recommendedName>
        <fullName evidence="1">DUF6598 domain-containing protein</fullName>
    </recommendedName>
</protein>
<organism evidence="2 3">
    <name type="scientific">Tetracentron sinense</name>
    <name type="common">Spur-leaf</name>
    <dbReference type="NCBI Taxonomy" id="13715"/>
    <lineage>
        <taxon>Eukaryota</taxon>
        <taxon>Viridiplantae</taxon>
        <taxon>Streptophyta</taxon>
        <taxon>Embryophyta</taxon>
        <taxon>Tracheophyta</taxon>
        <taxon>Spermatophyta</taxon>
        <taxon>Magnoliopsida</taxon>
        <taxon>Trochodendrales</taxon>
        <taxon>Trochodendraceae</taxon>
        <taxon>Tetracentron</taxon>
    </lineage>
</organism>
<sequence>MSKIDRRPFLSSEDEMDPEFTDDLNVEVEEASRIQNVPCRRKHSRVEVFSVHILSIRGSGHLYGIITATDGLNTHFLYNRTREESESFCPGNTVLLTGPALSVSACGNFNIDVHLMDRDDYQSRGGVSSSDLMAWHYSRDRMPWNYSPGRIAWNYYEVGNVYDNPLYGIVESEYCSVRVNYIVIKDAVQATVKVMLIVPDTNTKETLNVSGLITAANHNGSYESVLFQKASNEHIYGRPGKLIPLSRSVVAVPLNSALVIEADLCDAISSDVIAKGTAVFPSKLSGKSTKHIYGECSLNPSESDFYLR</sequence>
<dbReference type="InterPro" id="IPR046533">
    <property type="entry name" value="DUF6598"/>
</dbReference>
<dbReference type="PANTHER" id="PTHR33065:SF88">
    <property type="entry name" value="OS11G0104220 PROTEIN"/>
    <property type="match status" value="1"/>
</dbReference>
<keyword evidence="3" id="KW-1185">Reference proteome</keyword>
<feature type="domain" description="DUF6598" evidence="1">
    <location>
        <begin position="46"/>
        <end position="297"/>
    </location>
</feature>
<evidence type="ECO:0000259" key="1">
    <source>
        <dbReference type="Pfam" id="PF20241"/>
    </source>
</evidence>
<comment type="caution">
    <text evidence="2">The sequence shown here is derived from an EMBL/GenBank/DDBJ whole genome shotgun (WGS) entry which is preliminary data.</text>
</comment>
<proteinExistence type="predicted"/>
<dbReference type="AlphaFoldDB" id="A0A834ZIT3"/>
<accession>A0A834ZIT3</accession>
<dbReference type="EMBL" id="JABCRI010000004">
    <property type="protein sequence ID" value="KAF8407232.1"/>
    <property type="molecule type" value="Genomic_DNA"/>
</dbReference>
<evidence type="ECO:0000313" key="2">
    <source>
        <dbReference type="EMBL" id="KAF8407232.1"/>
    </source>
</evidence>
<dbReference type="Proteomes" id="UP000655225">
    <property type="component" value="Unassembled WGS sequence"/>
</dbReference>
<name>A0A834ZIT3_TETSI</name>
<evidence type="ECO:0000313" key="3">
    <source>
        <dbReference type="Proteomes" id="UP000655225"/>
    </source>
</evidence>
<dbReference type="OMA" id="ESESFCP"/>
<gene>
    <name evidence="2" type="ORF">HHK36_006359</name>
</gene>